<comment type="caution">
    <text evidence="2">The sequence shown here is derived from an EMBL/GenBank/DDBJ whole genome shotgun (WGS) entry which is preliminary data.</text>
</comment>
<evidence type="ECO:0000256" key="1">
    <source>
        <dbReference type="SAM" id="Phobius"/>
    </source>
</evidence>
<keyword evidence="1" id="KW-0472">Membrane</keyword>
<sequence length="52" mass="6027">MAGILMEVASHFLWADRFMMMTCFLMLRIYGWIRALYAGRPAISLLWTGRTG</sequence>
<dbReference type="EMBL" id="CBLY010000004">
    <property type="protein sequence ID" value="CDG33429.1"/>
    <property type="molecule type" value="Genomic_DNA"/>
</dbReference>
<evidence type="ECO:0000313" key="3">
    <source>
        <dbReference type="Proteomes" id="UP000027590"/>
    </source>
</evidence>
<name>A0A7U7G5B5_9PROT</name>
<reference evidence="2 3" key="1">
    <citation type="journal article" date="2014" name="Genome Biol. Evol.">
        <title>Acetic acid bacteria genomes reveal functional traits for adaptation to life in insect guts.</title>
        <authorList>
            <person name="Chouaia B."/>
            <person name="Gaiarsa S."/>
            <person name="Crotti E."/>
            <person name="Comandatore F."/>
            <person name="Degli Esposti M."/>
            <person name="Ricci I."/>
            <person name="Alma A."/>
            <person name="Favia G."/>
            <person name="Bandi C."/>
            <person name="Daffonchio D."/>
        </authorList>
    </citation>
    <scope>NUCLEOTIDE SEQUENCE [LARGE SCALE GENOMIC DNA]</scope>
    <source>
        <strain evidence="3">AM169</strain>
    </source>
</reference>
<dbReference type="AlphaFoldDB" id="A0A7U7G5B5"/>
<keyword evidence="1" id="KW-0812">Transmembrane</keyword>
<keyword evidence="1" id="KW-1133">Transmembrane helix</keyword>
<reference evidence="2 3" key="2">
    <citation type="journal article" date="2014" name="PLoS ONE">
        <title>Evolution of mitochondria reconstructed from the energy metabolism of living bacteria.</title>
        <authorList>
            <person name="Degli Esposti M."/>
            <person name="Chouaia B."/>
            <person name="Comandatore F."/>
            <person name="Crotti E."/>
            <person name="Sassera D."/>
            <person name="Lievens P.M."/>
            <person name="Daffonchio D."/>
            <person name="Bandi C."/>
        </authorList>
    </citation>
    <scope>NUCLEOTIDE SEQUENCE [LARGE SCALE GENOMIC DNA]</scope>
    <source>
        <strain evidence="3">AM169</strain>
    </source>
</reference>
<feature type="transmembrane region" description="Helical" evidence="1">
    <location>
        <begin position="12"/>
        <end position="30"/>
    </location>
</feature>
<accession>A0A7U7G5B5</accession>
<proteinExistence type="predicted"/>
<evidence type="ECO:0000313" key="2">
    <source>
        <dbReference type="EMBL" id="CDG33429.1"/>
    </source>
</evidence>
<dbReference type="Proteomes" id="UP000027590">
    <property type="component" value="Unassembled WGS sequence"/>
</dbReference>
<gene>
    <name evidence="2" type="ORF">SACS_0691</name>
</gene>
<organism evidence="2 3">
    <name type="scientific">Parasaccharibacter apium</name>
    <dbReference type="NCBI Taxonomy" id="1510841"/>
    <lineage>
        <taxon>Bacteria</taxon>
        <taxon>Pseudomonadati</taxon>
        <taxon>Pseudomonadota</taxon>
        <taxon>Alphaproteobacteria</taxon>
        <taxon>Acetobacterales</taxon>
        <taxon>Acetobacteraceae</taxon>
        <taxon>Parasaccharibacter</taxon>
    </lineage>
</organism>
<protein>
    <submittedName>
        <fullName evidence="2">Uncharacterized protein</fullName>
    </submittedName>
</protein>